<keyword evidence="2" id="KW-1185">Reference proteome</keyword>
<proteinExistence type="predicted"/>
<organism evidence="1 2">
    <name type="scientific">Rhamnella rubrinervis</name>
    <dbReference type="NCBI Taxonomy" id="2594499"/>
    <lineage>
        <taxon>Eukaryota</taxon>
        <taxon>Viridiplantae</taxon>
        <taxon>Streptophyta</taxon>
        <taxon>Embryophyta</taxon>
        <taxon>Tracheophyta</taxon>
        <taxon>Spermatophyta</taxon>
        <taxon>Magnoliopsida</taxon>
        <taxon>eudicotyledons</taxon>
        <taxon>Gunneridae</taxon>
        <taxon>Pentapetalae</taxon>
        <taxon>rosids</taxon>
        <taxon>fabids</taxon>
        <taxon>Rosales</taxon>
        <taxon>Rhamnaceae</taxon>
        <taxon>rhamnoid group</taxon>
        <taxon>Rhamneae</taxon>
        <taxon>Rhamnella</taxon>
    </lineage>
</organism>
<comment type="caution">
    <text evidence="1">The sequence shown here is derived from an EMBL/GenBank/DDBJ whole genome shotgun (WGS) entry which is preliminary data.</text>
</comment>
<sequence>MNLERWSTRVHSLNALVKCPTEGTLRVHRCGAPECTCEVNTWWCTRAHSLIALVKCPTKGILGVHGCGAPGCIHRYTLECIDKMPC</sequence>
<dbReference type="AlphaFoldDB" id="A0A8K0MRG4"/>
<evidence type="ECO:0000313" key="1">
    <source>
        <dbReference type="EMBL" id="KAF3456126.1"/>
    </source>
</evidence>
<evidence type="ECO:0000313" key="2">
    <source>
        <dbReference type="Proteomes" id="UP000796880"/>
    </source>
</evidence>
<accession>A0A8K0MRG4</accession>
<reference evidence="1" key="1">
    <citation type="submission" date="2020-03" db="EMBL/GenBank/DDBJ databases">
        <title>A high-quality chromosome-level genome assembly of a woody plant with both climbing and erect habits, Rhamnella rubrinervis.</title>
        <authorList>
            <person name="Lu Z."/>
            <person name="Yang Y."/>
            <person name="Zhu X."/>
            <person name="Sun Y."/>
        </authorList>
    </citation>
    <scope>NUCLEOTIDE SEQUENCE</scope>
    <source>
        <strain evidence="1">BYM</strain>
        <tissue evidence="1">Leaf</tissue>
    </source>
</reference>
<name>A0A8K0MRG4_9ROSA</name>
<dbReference type="EMBL" id="VOIH02000001">
    <property type="protein sequence ID" value="KAF3456126.1"/>
    <property type="molecule type" value="Genomic_DNA"/>
</dbReference>
<gene>
    <name evidence="1" type="ORF">FNV43_RR00774</name>
</gene>
<dbReference type="Proteomes" id="UP000796880">
    <property type="component" value="Unassembled WGS sequence"/>
</dbReference>
<protein>
    <submittedName>
        <fullName evidence="1">Uncharacterized protein</fullName>
    </submittedName>
</protein>